<accession>A0A1G9S847</accession>
<proteinExistence type="predicted"/>
<evidence type="ECO:0000313" key="2">
    <source>
        <dbReference type="Proteomes" id="UP000198704"/>
    </source>
</evidence>
<dbReference type="AlphaFoldDB" id="A0A1G9S847"/>
<reference evidence="2" key="1">
    <citation type="submission" date="2016-10" db="EMBL/GenBank/DDBJ databases">
        <authorList>
            <person name="Varghese N."/>
            <person name="Submissions S."/>
        </authorList>
    </citation>
    <scope>NUCLEOTIDE SEQUENCE [LARGE SCALE GENOMIC DNA]</scope>
    <source>
        <strain evidence="2">BL47</strain>
    </source>
</reference>
<dbReference type="STRING" id="582672.SAMN05216360_101531"/>
<organism evidence="1 2">
    <name type="scientific">Methylobacterium phyllostachyos</name>
    <dbReference type="NCBI Taxonomy" id="582672"/>
    <lineage>
        <taxon>Bacteria</taxon>
        <taxon>Pseudomonadati</taxon>
        <taxon>Pseudomonadota</taxon>
        <taxon>Alphaproteobacteria</taxon>
        <taxon>Hyphomicrobiales</taxon>
        <taxon>Methylobacteriaceae</taxon>
        <taxon>Methylobacterium</taxon>
    </lineage>
</organism>
<keyword evidence="2" id="KW-1185">Reference proteome</keyword>
<dbReference type="Proteomes" id="UP000198704">
    <property type="component" value="Unassembled WGS sequence"/>
</dbReference>
<protein>
    <submittedName>
        <fullName evidence="1">Uncharacterized protein</fullName>
    </submittedName>
</protein>
<name>A0A1G9S847_9HYPH</name>
<sequence length="64" mass="6437">MNAGPDGGSLDATVTSANAGSPAALAGAPKSHDGKQWPVAVRTDSCIALKAEAGSIEFRIWEAL</sequence>
<dbReference type="RefSeq" id="WP_091712995.1">
    <property type="nucleotide sequence ID" value="NZ_FNHS01000001.1"/>
</dbReference>
<gene>
    <name evidence="1" type="ORF">SAMN05216360_101531</name>
</gene>
<dbReference type="EMBL" id="FNHS01000001">
    <property type="protein sequence ID" value="SDM31602.1"/>
    <property type="molecule type" value="Genomic_DNA"/>
</dbReference>
<evidence type="ECO:0000313" key="1">
    <source>
        <dbReference type="EMBL" id="SDM31602.1"/>
    </source>
</evidence>